<sequence>MGRADIIHSCARSFISSACGGRRSAHHAAECRVITGSGSVRVNDKTGRTRERLSGPRRGRERRERASESSSRGPRHADFGRSRHAPRLPTSHPSAIITHADTDL</sequence>
<evidence type="ECO:0000313" key="2">
    <source>
        <dbReference type="EMBL" id="KAJ8352839.1"/>
    </source>
</evidence>
<reference evidence="2" key="1">
    <citation type="journal article" date="2023" name="Science">
        <title>Genome structures resolve the early diversification of teleost fishes.</title>
        <authorList>
            <person name="Parey E."/>
            <person name="Louis A."/>
            <person name="Montfort J."/>
            <person name="Bouchez O."/>
            <person name="Roques C."/>
            <person name="Iampietro C."/>
            <person name="Lluch J."/>
            <person name="Castinel A."/>
            <person name="Donnadieu C."/>
            <person name="Desvignes T."/>
            <person name="Floi Bucao C."/>
            <person name="Jouanno E."/>
            <person name="Wen M."/>
            <person name="Mejri S."/>
            <person name="Dirks R."/>
            <person name="Jansen H."/>
            <person name="Henkel C."/>
            <person name="Chen W.J."/>
            <person name="Zahm M."/>
            <person name="Cabau C."/>
            <person name="Klopp C."/>
            <person name="Thompson A.W."/>
            <person name="Robinson-Rechavi M."/>
            <person name="Braasch I."/>
            <person name="Lecointre G."/>
            <person name="Bobe J."/>
            <person name="Postlethwait J.H."/>
            <person name="Berthelot C."/>
            <person name="Roest Crollius H."/>
            <person name="Guiguen Y."/>
        </authorList>
    </citation>
    <scope>NUCLEOTIDE SEQUENCE</scope>
    <source>
        <strain evidence="2">WJC10195</strain>
    </source>
</reference>
<proteinExistence type="predicted"/>
<evidence type="ECO:0000256" key="1">
    <source>
        <dbReference type="SAM" id="MobiDB-lite"/>
    </source>
</evidence>
<accession>A0A9Q1IUF6</accession>
<dbReference type="Proteomes" id="UP001152622">
    <property type="component" value="Chromosome 8"/>
</dbReference>
<feature type="compositionally biased region" description="Basic and acidic residues" evidence="1">
    <location>
        <begin position="42"/>
        <end position="54"/>
    </location>
</feature>
<dbReference type="AlphaFoldDB" id="A0A9Q1IUF6"/>
<protein>
    <submittedName>
        <fullName evidence="2">Uncharacterized protein</fullName>
    </submittedName>
</protein>
<name>A0A9Q1IUF6_SYNKA</name>
<dbReference type="EMBL" id="JAINUF010000008">
    <property type="protein sequence ID" value="KAJ8352839.1"/>
    <property type="molecule type" value="Genomic_DNA"/>
</dbReference>
<gene>
    <name evidence="2" type="ORF">SKAU_G00243150</name>
</gene>
<keyword evidence="3" id="KW-1185">Reference proteome</keyword>
<organism evidence="2 3">
    <name type="scientific">Synaphobranchus kaupii</name>
    <name type="common">Kaup's arrowtooth eel</name>
    <dbReference type="NCBI Taxonomy" id="118154"/>
    <lineage>
        <taxon>Eukaryota</taxon>
        <taxon>Metazoa</taxon>
        <taxon>Chordata</taxon>
        <taxon>Craniata</taxon>
        <taxon>Vertebrata</taxon>
        <taxon>Euteleostomi</taxon>
        <taxon>Actinopterygii</taxon>
        <taxon>Neopterygii</taxon>
        <taxon>Teleostei</taxon>
        <taxon>Anguilliformes</taxon>
        <taxon>Synaphobranchidae</taxon>
        <taxon>Synaphobranchus</taxon>
    </lineage>
</organism>
<comment type="caution">
    <text evidence="2">The sequence shown here is derived from an EMBL/GenBank/DDBJ whole genome shotgun (WGS) entry which is preliminary data.</text>
</comment>
<evidence type="ECO:0000313" key="3">
    <source>
        <dbReference type="Proteomes" id="UP001152622"/>
    </source>
</evidence>
<feature type="region of interest" description="Disordered" evidence="1">
    <location>
        <begin position="40"/>
        <end position="104"/>
    </location>
</feature>